<dbReference type="EMBL" id="JAXCGZ010004893">
    <property type="protein sequence ID" value="KAK7081442.1"/>
    <property type="molecule type" value="Genomic_DNA"/>
</dbReference>
<evidence type="ECO:0000313" key="9">
    <source>
        <dbReference type="Proteomes" id="UP001381693"/>
    </source>
</evidence>
<feature type="compositionally biased region" description="Basic and acidic residues" evidence="5">
    <location>
        <begin position="296"/>
        <end position="329"/>
    </location>
</feature>
<dbReference type="InterPro" id="IPR041178">
    <property type="entry name" value="RPA43_OB"/>
</dbReference>
<comment type="subcellular location">
    <subcellularLocation>
        <location evidence="1">Nucleus</location>
    </subcellularLocation>
</comment>
<dbReference type="Pfam" id="PF17875">
    <property type="entry name" value="RPA43_OB"/>
    <property type="match status" value="1"/>
</dbReference>
<feature type="region of interest" description="Disordered" evidence="5">
    <location>
        <begin position="433"/>
        <end position="462"/>
    </location>
</feature>
<dbReference type="InterPro" id="IPR036898">
    <property type="entry name" value="RNA_pol_Rpb7-like_N_sf"/>
</dbReference>
<dbReference type="InterPro" id="IPR045113">
    <property type="entry name" value="Rpb7-like"/>
</dbReference>
<keyword evidence="9" id="KW-1185">Reference proteome</keyword>
<sequence length="477" mass="54742">MAQNKETLKEVKALASNELSCIKIREGDIVVPLHPMYAGDVSQGIRMELSAMSSRYSKELGGIPMAYEKVKVSPDGGVIHTNPFIHFRVQATFYVFSPEVGSQLEGSVKRKSPNHLGCLIHKIFSVSVPRPHSALNWPGDSLEEGDPVKLIVTNVNMSFYLPMITAQLDPSFVPDKEKASSSKNNEEMQGGNSRNIGEDSGISSESEEKWENKKDYEERNDNENEENLVLNKKIKKEKEEEEADDDYVNEKEKIKIDKKSEKTKKSKKAKKDKKSKKEKKEDKDEDLTKYKKKKEKRLEEYSQEELKKETKKEKGKKKDKERVKERSDNEMDSEMPSESSANFSSYLMTVPKEESGDFDDSAFGVKNPRNIKKFAKRPESKRMNNIESNMNISKCMVKIKVEKDVENHNKIELVSPCIKSPKSKKRKLELNIKVEKDDDDDNRVESISPRIKSPKSKKRKLEFSSHLIKKEIKVEKL</sequence>
<dbReference type="EMBL" id="JAXCGZ010018028">
    <property type="protein sequence ID" value="KAK7067573.1"/>
    <property type="molecule type" value="Genomic_DNA"/>
</dbReference>
<dbReference type="GO" id="GO:0006352">
    <property type="term" value="P:DNA-templated transcription initiation"/>
    <property type="evidence" value="ECO:0007669"/>
    <property type="project" value="InterPro"/>
</dbReference>
<evidence type="ECO:0000313" key="7">
    <source>
        <dbReference type="EMBL" id="KAK7067573.1"/>
    </source>
</evidence>
<dbReference type="GO" id="GO:0006362">
    <property type="term" value="P:transcription elongation by RNA polymerase I"/>
    <property type="evidence" value="ECO:0007669"/>
    <property type="project" value="TreeGrafter"/>
</dbReference>
<comment type="caution">
    <text evidence="7">The sequence shown here is derived from an EMBL/GenBank/DDBJ whole genome shotgun (WGS) entry which is preliminary data.</text>
</comment>
<dbReference type="PANTHER" id="PTHR12709">
    <property type="entry name" value="DNA-DIRECTED RNA POLYMERASE II, III"/>
    <property type="match status" value="1"/>
</dbReference>
<reference evidence="7 9" key="1">
    <citation type="submission" date="2023-11" db="EMBL/GenBank/DDBJ databases">
        <title>Halocaridina rubra genome assembly.</title>
        <authorList>
            <person name="Smith C."/>
        </authorList>
    </citation>
    <scope>NUCLEOTIDE SEQUENCE [LARGE SCALE GENOMIC DNA]</scope>
    <source>
        <strain evidence="7">EP-1</strain>
        <tissue evidence="7">Whole</tissue>
    </source>
</reference>
<feature type="compositionally biased region" description="Basic and acidic residues" evidence="5">
    <location>
        <begin position="278"/>
        <end position="289"/>
    </location>
</feature>
<evidence type="ECO:0000259" key="6">
    <source>
        <dbReference type="Pfam" id="PF17875"/>
    </source>
</evidence>
<keyword evidence="4" id="KW-0539">Nucleus</keyword>
<dbReference type="Gene3D" id="3.30.1490.120">
    <property type="entry name" value="RNA polymerase Rpb7-like, N-terminal domain"/>
    <property type="match status" value="1"/>
</dbReference>
<gene>
    <name evidence="8" type="ORF">SK128_017672</name>
    <name evidence="7" type="ORF">SK128_027501</name>
</gene>
<feature type="compositionally biased region" description="Basic and acidic residues" evidence="5">
    <location>
        <begin position="248"/>
        <end position="260"/>
    </location>
</feature>
<feature type="compositionally biased region" description="Basic and acidic residues" evidence="5">
    <location>
        <begin position="174"/>
        <end position="186"/>
    </location>
</feature>
<evidence type="ECO:0000256" key="2">
    <source>
        <dbReference type="ARBA" id="ARBA00022478"/>
    </source>
</evidence>
<feature type="compositionally biased region" description="Basic and acidic residues" evidence="5">
    <location>
        <begin position="206"/>
        <end position="222"/>
    </location>
</feature>
<evidence type="ECO:0000256" key="3">
    <source>
        <dbReference type="ARBA" id="ARBA00023163"/>
    </source>
</evidence>
<keyword evidence="3" id="KW-0804">Transcription</keyword>
<evidence type="ECO:0000256" key="1">
    <source>
        <dbReference type="ARBA" id="ARBA00004123"/>
    </source>
</evidence>
<feature type="domain" description="RPA43 OB" evidence="6">
    <location>
        <begin position="98"/>
        <end position="223"/>
    </location>
</feature>
<dbReference type="AlphaFoldDB" id="A0AAN8WRL3"/>
<feature type="region of interest" description="Disordered" evidence="5">
    <location>
        <begin position="172"/>
        <end position="343"/>
    </location>
</feature>
<dbReference type="Proteomes" id="UP001381693">
    <property type="component" value="Unassembled WGS sequence"/>
</dbReference>
<evidence type="ECO:0000256" key="4">
    <source>
        <dbReference type="ARBA" id="ARBA00023242"/>
    </source>
</evidence>
<feature type="compositionally biased region" description="Basic residues" evidence="5">
    <location>
        <begin position="261"/>
        <end position="277"/>
    </location>
</feature>
<dbReference type="PANTHER" id="PTHR12709:SF5">
    <property type="entry name" value="DNA-DIRECTED RNA POLYMERASE I SUBUNIT RPA43"/>
    <property type="match status" value="1"/>
</dbReference>
<proteinExistence type="predicted"/>
<protein>
    <recommendedName>
        <fullName evidence="6">RPA43 OB domain-containing protein</fullName>
    </recommendedName>
</protein>
<name>A0AAN8WRL3_HALRR</name>
<evidence type="ECO:0000256" key="5">
    <source>
        <dbReference type="SAM" id="MobiDB-lite"/>
    </source>
</evidence>
<accession>A0AAN8WRL3</accession>
<evidence type="ECO:0000313" key="8">
    <source>
        <dbReference type="EMBL" id="KAK7081442.1"/>
    </source>
</evidence>
<keyword evidence="2" id="KW-0240">DNA-directed RNA polymerase</keyword>
<organism evidence="7 9">
    <name type="scientific">Halocaridina rubra</name>
    <name type="common">Hawaiian red shrimp</name>
    <dbReference type="NCBI Taxonomy" id="373956"/>
    <lineage>
        <taxon>Eukaryota</taxon>
        <taxon>Metazoa</taxon>
        <taxon>Ecdysozoa</taxon>
        <taxon>Arthropoda</taxon>
        <taxon>Crustacea</taxon>
        <taxon>Multicrustacea</taxon>
        <taxon>Malacostraca</taxon>
        <taxon>Eumalacostraca</taxon>
        <taxon>Eucarida</taxon>
        <taxon>Decapoda</taxon>
        <taxon>Pleocyemata</taxon>
        <taxon>Caridea</taxon>
        <taxon>Atyoidea</taxon>
        <taxon>Atyidae</taxon>
        <taxon>Halocaridina</taxon>
    </lineage>
</organism>
<dbReference type="GO" id="GO:0005736">
    <property type="term" value="C:RNA polymerase I complex"/>
    <property type="evidence" value="ECO:0007669"/>
    <property type="project" value="TreeGrafter"/>
</dbReference>